<proteinExistence type="predicted"/>
<dbReference type="PANTHER" id="PTHR34614">
    <property type="match status" value="1"/>
</dbReference>
<name>A0A929A0K4_LEPEC</name>
<comment type="caution">
    <text evidence="1">The sequence shown here is derived from an EMBL/GenBank/DDBJ whole genome shotgun (WGS) entry which is preliminary data.</text>
</comment>
<dbReference type="Proteomes" id="UP000615026">
    <property type="component" value="Unassembled WGS sequence"/>
</dbReference>
<dbReference type="PANTHER" id="PTHR34614:SF2">
    <property type="entry name" value="TRANSPOSASE IS4-LIKE DOMAIN-CONTAINING PROTEIN"/>
    <property type="match status" value="1"/>
</dbReference>
<gene>
    <name evidence="1" type="ORF">IQ260_30315</name>
</gene>
<keyword evidence="2" id="KW-1185">Reference proteome</keyword>
<protein>
    <submittedName>
        <fullName evidence="1">DUF4277 domain-containing protein</fullName>
    </submittedName>
</protein>
<dbReference type="AlphaFoldDB" id="A0A929A0K4"/>
<dbReference type="EMBL" id="JADEXP010000597">
    <property type="protein sequence ID" value="MBE9070935.1"/>
    <property type="molecule type" value="Genomic_DNA"/>
</dbReference>
<organism evidence="1 2">
    <name type="scientific">Leptolyngbya cf. ectocarpi LEGE 11479</name>
    <dbReference type="NCBI Taxonomy" id="1828722"/>
    <lineage>
        <taxon>Bacteria</taxon>
        <taxon>Bacillati</taxon>
        <taxon>Cyanobacteriota</taxon>
        <taxon>Cyanophyceae</taxon>
        <taxon>Leptolyngbyales</taxon>
        <taxon>Leptolyngbyaceae</taxon>
        <taxon>Leptolyngbya group</taxon>
        <taxon>Leptolyngbya</taxon>
    </lineage>
</organism>
<sequence length="572" mass="64160">MAQLISNERVDDIPLLLSQMQTLGLRELLDEHFAPHGNWKGLSLGNVVLGWLSYIISQGDHRLNQVEDWARGLNISLKACLSESLRPLDFSDDRLATVLDELSHDLAWERFEGALNRQTVRVYDLSVETVRIDTTTVSGHREPTPDGLFQFGHSKDYRPDLPQVKISQAALDPLGMPVSTSVVSGNRADDPLYIPEIKQVQMHLSKRGLLYVGDSKMSAIETRAYLSKSENYYLCPLPEVQVSKTDLAELLAPMFRGEEELESIAAPEVNATGPSSAETSAETEAIAEGFAIAMPQSLGADADRFTWTEQWLVVRSFKHQQRQQTGLDQRLEKATEALAHLNVTGRGHKRLSVDETMATAEKILKRYRVTDLLQVDYSTTTQTIHKRAYRDKPARTLTETTVQVNATLNPDAYDQAQRLLGWRVYVSNDLELSLSQAVYGYRNEYLIERCFGRYKGKALGLTPLFLASDQRVKGLIRLLSIGLRILCLLEFSVRSTLESTQKELAGLYAGNPKRTTTKPTAELLLRAFRGITLTVMKINGALQYFLSALSERQQRILQLLKASDDIYLSLTG</sequence>
<accession>A0A929A0K4</accession>
<evidence type="ECO:0000313" key="2">
    <source>
        <dbReference type="Proteomes" id="UP000615026"/>
    </source>
</evidence>
<evidence type="ECO:0000313" key="1">
    <source>
        <dbReference type="EMBL" id="MBE9070935.1"/>
    </source>
</evidence>
<dbReference type="RefSeq" id="WP_193996756.1">
    <property type="nucleotide sequence ID" value="NZ_JADEXP010000597.1"/>
</dbReference>
<reference evidence="1" key="1">
    <citation type="submission" date="2020-10" db="EMBL/GenBank/DDBJ databases">
        <authorList>
            <person name="Castelo-Branco R."/>
            <person name="Eusebio N."/>
            <person name="Adriana R."/>
            <person name="Vieira A."/>
            <person name="Brugerolle De Fraissinette N."/>
            <person name="Rezende De Castro R."/>
            <person name="Schneider M.P."/>
            <person name="Vasconcelos V."/>
            <person name="Leao P.N."/>
        </authorList>
    </citation>
    <scope>NUCLEOTIDE SEQUENCE</scope>
    <source>
        <strain evidence="1">LEGE 11479</strain>
    </source>
</reference>